<evidence type="ECO:0000256" key="3">
    <source>
        <dbReference type="ARBA" id="ARBA00022692"/>
    </source>
</evidence>
<evidence type="ECO:0000256" key="6">
    <source>
        <dbReference type="ARBA" id="ARBA00023139"/>
    </source>
</evidence>
<keyword evidence="6" id="KW-0564">Palmitate</keyword>
<evidence type="ECO:0000313" key="13">
    <source>
        <dbReference type="EMBL" id="KAB8068073.1"/>
    </source>
</evidence>
<comment type="subcellular location">
    <subcellularLocation>
        <location evidence="1">Endomembrane system</location>
        <topology evidence="1">Multi-pass membrane protein</topology>
    </subcellularLocation>
</comment>
<name>A0A5N5WHV1_9EURO</name>
<evidence type="ECO:0000256" key="7">
    <source>
        <dbReference type="ARBA" id="ARBA00023288"/>
    </source>
</evidence>
<dbReference type="InterPro" id="IPR039859">
    <property type="entry name" value="PFA4/ZDH16/20/ERF2-like"/>
</dbReference>
<keyword evidence="14" id="KW-1185">Reference proteome</keyword>
<comment type="domain">
    <text evidence="11">The DHHC domain is required for palmitoyltransferase activity.</text>
</comment>
<evidence type="ECO:0000259" key="12">
    <source>
        <dbReference type="Pfam" id="PF01529"/>
    </source>
</evidence>
<feature type="transmembrane region" description="Helical" evidence="11">
    <location>
        <begin position="127"/>
        <end position="149"/>
    </location>
</feature>
<evidence type="ECO:0000256" key="5">
    <source>
        <dbReference type="ARBA" id="ARBA00023136"/>
    </source>
</evidence>
<dbReference type="PROSITE" id="PS50216">
    <property type="entry name" value="DHHC"/>
    <property type="match status" value="1"/>
</dbReference>
<dbReference type="OrthoDB" id="9909019at2759"/>
<dbReference type="InterPro" id="IPR001594">
    <property type="entry name" value="Palmitoyltrfase_DHHC"/>
</dbReference>
<evidence type="ECO:0000256" key="11">
    <source>
        <dbReference type="RuleBase" id="RU079119"/>
    </source>
</evidence>
<keyword evidence="5 11" id="KW-0472">Membrane</keyword>
<evidence type="ECO:0000256" key="4">
    <source>
        <dbReference type="ARBA" id="ARBA00022989"/>
    </source>
</evidence>
<accession>A0A5N5WHV1</accession>
<dbReference type="GO" id="GO:0019706">
    <property type="term" value="F:protein-cysteine S-palmitoyltransferase activity"/>
    <property type="evidence" value="ECO:0007669"/>
    <property type="project" value="UniProtKB-EC"/>
</dbReference>
<evidence type="ECO:0000256" key="9">
    <source>
        <dbReference type="ARBA" id="ARBA00023463"/>
    </source>
</evidence>
<evidence type="ECO:0000256" key="2">
    <source>
        <dbReference type="ARBA" id="ARBA00022679"/>
    </source>
</evidence>
<sequence>MPPPDPSDDPLAIGPATNDWVMVKLATSEVAAMDVPVKYCKTCSIWRPPRCYHCRVCDSCIETLDHHCVWLNNCVGRRNYRYFFTFVSSSTLLSLFLIGASLAHILVYRSREGISFSDAIDKWRVPWAMVLYGAIAAPYPASLWAYHLFLVGRGETTREYLNSHKFVKADRHRPFTQGNILRNWIAVFGRPRPPTYMQFKRDYQQGDQRLSMVKRKYLPRDVEAQAGIEMQHIPSDQPQG</sequence>
<dbReference type="Pfam" id="PF01529">
    <property type="entry name" value="DHHC"/>
    <property type="match status" value="1"/>
</dbReference>
<evidence type="ECO:0000256" key="8">
    <source>
        <dbReference type="ARBA" id="ARBA00023315"/>
    </source>
</evidence>
<dbReference type="AlphaFoldDB" id="A0A5N5WHV1"/>
<dbReference type="EMBL" id="ML732419">
    <property type="protein sequence ID" value="KAB8068073.1"/>
    <property type="molecule type" value="Genomic_DNA"/>
</dbReference>
<comment type="similarity">
    <text evidence="9">Belongs to the DHHC palmitoyltransferase family. ERF2/ZDHHC9 subfamily.</text>
</comment>
<keyword evidence="4 11" id="KW-1133">Transmembrane helix</keyword>
<dbReference type="GO" id="GO:0006612">
    <property type="term" value="P:protein targeting to membrane"/>
    <property type="evidence" value="ECO:0007669"/>
    <property type="project" value="TreeGrafter"/>
</dbReference>
<feature type="transmembrane region" description="Helical" evidence="11">
    <location>
        <begin position="82"/>
        <end position="107"/>
    </location>
</feature>
<evidence type="ECO:0000256" key="10">
    <source>
        <dbReference type="ARBA" id="ARBA00048048"/>
    </source>
</evidence>
<keyword evidence="3 11" id="KW-0812">Transmembrane</keyword>
<dbReference type="PANTHER" id="PTHR22883">
    <property type="entry name" value="ZINC FINGER DHHC DOMAIN CONTAINING PROTEIN"/>
    <property type="match status" value="1"/>
</dbReference>
<gene>
    <name evidence="13" type="ORF">BDV29DRAFT_162747</name>
</gene>
<comment type="catalytic activity">
    <reaction evidence="10 11">
        <text>L-cysteinyl-[protein] + hexadecanoyl-CoA = S-hexadecanoyl-L-cysteinyl-[protein] + CoA</text>
        <dbReference type="Rhea" id="RHEA:36683"/>
        <dbReference type="Rhea" id="RHEA-COMP:10131"/>
        <dbReference type="Rhea" id="RHEA-COMP:11032"/>
        <dbReference type="ChEBI" id="CHEBI:29950"/>
        <dbReference type="ChEBI" id="CHEBI:57287"/>
        <dbReference type="ChEBI" id="CHEBI:57379"/>
        <dbReference type="ChEBI" id="CHEBI:74151"/>
        <dbReference type="EC" id="2.3.1.225"/>
    </reaction>
</comment>
<evidence type="ECO:0000256" key="1">
    <source>
        <dbReference type="ARBA" id="ARBA00004127"/>
    </source>
</evidence>
<dbReference type="EC" id="2.3.1.225" evidence="11"/>
<dbReference type="Proteomes" id="UP000326565">
    <property type="component" value="Unassembled WGS sequence"/>
</dbReference>
<keyword evidence="8 11" id="KW-0012">Acyltransferase</keyword>
<dbReference type="GO" id="GO:0005783">
    <property type="term" value="C:endoplasmic reticulum"/>
    <property type="evidence" value="ECO:0007669"/>
    <property type="project" value="TreeGrafter"/>
</dbReference>
<organism evidence="13 14">
    <name type="scientific">Aspergillus leporis</name>
    <dbReference type="NCBI Taxonomy" id="41062"/>
    <lineage>
        <taxon>Eukaryota</taxon>
        <taxon>Fungi</taxon>
        <taxon>Dikarya</taxon>
        <taxon>Ascomycota</taxon>
        <taxon>Pezizomycotina</taxon>
        <taxon>Eurotiomycetes</taxon>
        <taxon>Eurotiomycetidae</taxon>
        <taxon>Eurotiales</taxon>
        <taxon>Aspergillaceae</taxon>
        <taxon>Aspergillus</taxon>
        <taxon>Aspergillus subgen. Circumdati</taxon>
    </lineage>
</organism>
<proteinExistence type="inferred from homology"/>
<reference evidence="13 14" key="1">
    <citation type="submission" date="2019-04" db="EMBL/GenBank/DDBJ databases">
        <title>Friends and foes A comparative genomics study of 23 Aspergillus species from section Flavi.</title>
        <authorList>
            <consortium name="DOE Joint Genome Institute"/>
            <person name="Kjaerbolling I."/>
            <person name="Vesth T."/>
            <person name="Frisvad J.C."/>
            <person name="Nybo J.L."/>
            <person name="Theobald S."/>
            <person name="Kildgaard S."/>
            <person name="Isbrandt T."/>
            <person name="Kuo A."/>
            <person name="Sato A."/>
            <person name="Lyhne E.K."/>
            <person name="Kogle M.E."/>
            <person name="Wiebenga A."/>
            <person name="Kun R.S."/>
            <person name="Lubbers R.J."/>
            <person name="Makela M.R."/>
            <person name="Barry K."/>
            <person name="Chovatia M."/>
            <person name="Clum A."/>
            <person name="Daum C."/>
            <person name="Haridas S."/>
            <person name="He G."/>
            <person name="LaButti K."/>
            <person name="Lipzen A."/>
            <person name="Mondo S."/>
            <person name="Riley R."/>
            <person name="Salamov A."/>
            <person name="Simmons B.A."/>
            <person name="Magnuson J.K."/>
            <person name="Henrissat B."/>
            <person name="Mortensen U.H."/>
            <person name="Larsen T.O."/>
            <person name="Devries R.P."/>
            <person name="Grigoriev I.V."/>
            <person name="Machida M."/>
            <person name="Baker S.E."/>
            <person name="Andersen M.R."/>
        </authorList>
    </citation>
    <scope>NUCLEOTIDE SEQUENCE [LARGE SCALE GENOMIC DNA]</scope>
    <source>
        <strain evidence="13 14">CBS 151.66</strain>
    </source>
</reference>
<protein>
    <recommendedName>
        <fullName evidence="11">Palmitoyltransferase</fullName>
        <ecNumber evidence="11">2.3.1.225</ecNumber>
    </recommendedName>
</protein>
<dbReference type="GO" id="GO:0005794">
    <property type="term" value="C:Golgi apparatus"/>
    <property type="evidence" value="ECO:0007669"/>
    <property type="project" value="TreeGrafter"/>
</dbReference>
<keyword evidence="7" id="KW-0449">Lipoprotein</keyword>
<evidence type="ECO:0000313" key="14">
    <source>
        <dbReference type="Proteomes" id="UP000326565"/>
    </source>
</evidence>
<dbReference type="PANTHER" id="PTHR22883:SF43">
    <property type="entry name" value="PALMITOYLTRANSFERASE APP"/>
    <property type="match status" value="1"/>
</dbReference>
<keyword evidence="2 11" id="KW-0808">Transferase</keyword>
<feature type="domain" description="Palmitoyltransferase DHHC" evidence="12">
    <location>
        <begin position="38"/>
        <end position="163"/>
    </location>
</feature>